<dbReference type="EMBL" id="QGKX02002183">
    <property type="protein sequence ID" value="KAF3487999.1"/>
    <property type="molecule type" value="Genomic_DNA"/>
</dbReference>
<protein>
    <submittedName>
        <fullName evidence="2">Uncharacterized protein</fullName>
    </submittedName>
</protein>
<evidence type="ECO:0000256" key="1">
    <source>
        <dbReference type="SAM" id="MobiDB-lite"/>
    </source>
</evidence>
<comment type="caution">
    <text evidence="2">The sequence shown here is derived from an EMBL/GenBank/DDBJ whole genome shotgun (WGS) entry which is preliminary data.</text>
</comment>
<reference evidence="2" key="1">
    <citation type="submission" date="2019-12" db="EMBL/GenBank/DDBJ databases">
        <title>Genome sequencing and annotation of Brassica cretica.</title>
        <authorList>
            <person name="Studholme D.J."/>
            <person name="Sarris P."/>
        </authorList>
    </citation>
    <scope>NUCLEOTIDE SEQUENCE</scope>
    <source>
        <strain evidence="2">PFS-109/04</strain>
        <tissue evidence="2">Leaf</tissue>
    </source>
</reference>
<evidence type="ECO:0000313" key="3">
    <source>
        <dbReference type="Proteomes" id="UP000712600"/>
    </source>
</evidence>
<gene>
    <name evidence="2" type="ORF">F2Q69_00052204</name>
</gene>
<feature type="region of interest" description="Disordered" evidence="1">
    <location>
        <begin position="1"/>
        <end position="28"/>
    </location>
</feature>
<accession>A0A8S9N390</accession>
<sequence>MILGQGEAELSKQARATTKVRDSRRHCGLTTGQPKILCRSAQRRSSPEPKAPNDLLCKETRSSDKVNLHDDLYIVYLQETEKRNLHRPMDSKPMTKVLENGPLVARDLQLAPPIASACYTSLLLQRLNGRPSFPLLNHRGTRETRGEKHVGIDGEEKDGGQRQKEERKRRRGGEEEWNNKPAVDLLHRNKLLFLGSNFLLRGCSAGMASPRCPFASPWSSSSSIAGETAMVSELKIFVDGRQCSFSSGENRVKCGLIKRERGKLSPSDL</sequence>
<proteinExistence type="predicted"/>
<evidence type="ECO:0000313" key="2">
    <source>
        <dbReference type="EMBL" id="KAF3487999.1"/>
    </source>
</evidence>
<name>A0A8S9N390_BRACR</name>
<organism evidence="2 3">
    <name type="scientific">Brassica cretica</name>
    <name type="common">Mustard</name>
    <dbReference type="NCBI Taxonomy" id="69181"/>
    <lineage>
        <taxon>Eukaryota</taxon>
        <taxon>Viridiplantae</taxon>
        <taxon>Streptophyta</taxon>
        <taxon>Embryophyta</taxon>
        <taxon>Tracheophyta</taxon>
        <taxon>Spermatophyta</taxon>
        <taxon>Magnoliopsida</taxon>
        <taxon>eudicotyledons</taxon>
        <taxon>Gunneridae</taxon>
        <taxon>Pentapetalae</taxon>
        <taxon>rosids</taxon>
        <taxon>malvids</taxon>
        <taxon>Brassicales</taxon>
        <taxon>Brassicaceae</taxon>
        <taxon>Brassiceae</taxon>
        <taxon>Brassica</taxon>
    </lineage>
</organism>
<dbReference type="Proteomes" id="UP000712600">
    <property type="component" value="Unassembled WGS sequence"/>
</dbReference>
<feature type="region of interest" description="Disordered" evidence="1">
    <location>
        <begin position="133"/>
        <end position="176"/>
    </location>
</feature>
<feature type="compositionally biased region" description="Basic and acidic residues" evidence="1">
    <location>
        <begin position="140"/>
        <end position="176"/>
    </location>
</feature>
<dbReference type="AlphaFoldDB" id="A0A8S9N390"/>